<feature type="region of interest" description="Disordered" evidence="1">
    <location>
        <begin position="1"/>
        <end position="30"/>
    </location>
</feature>
<accession>A0ABM0H1D7</accession>
<keyword evidence="2" id="KW-1185">Reference proteome</keyword>
<name>A0ABM0H1D7_SACKO</name>
<dbReference type="Proteomes" id="UP000694865">
    <property type="component" value="Unplaced"/>
</dbReference>
<sequence>MAKSKTKKSKNGKVVKNGSTNKEQPGNREDFCCQITRTEILSEMEEIDDLKMVGRVMEHNGTFIRRPRPERKDAMTMTSCDVGTQIKKDMLVEIRRELDQHGQSTEGPTVVAFKPGRRRPPIKRPKRSIKTQTSRDFSCQATAEGIRTSFHEDMIEEEEAPSRWEEKQVDTTLSTFHQTSEEAETVTVVTTTTTTTTTVQQEDGIREEWKLEIVDDDGLQATPVSNEDMLLLEHSNVGVTIVTTEVDEGVDNPSFEQVETNDLGVVVDADTESDEDDTYL</sequence>
<feature type="compositionally biased region" description="Basic residues" evidence="1">
    <location>
        <begin position="1"/>
        <end position="13"/>
    </location>
</feature>
<gene>
    <name evidence="3" type="primary">LOC100378939</name>
</gene>
<protein>
    <submittedName>
        <fullName evidence="3">Uncharacterized protein LOC100378939</fullName>
    </submittedName>
</protein>
<feature type="compositionally biased region" description="Polar residues" evidence="1">
    <location>
        <begin position="131"/>
        <end position="141"/>
    </location>
</feature>
<dbReference type="GeneID" id="100378939"/>
<reference evidence="3" key="1">
    <citation type="submission" date="2025-08" db="UniProtKB">
        <authorList>
            <consortium name="RefSeq"/>
        </authorList>
    </citation>
    <scope>IDENTIFICATION</scope>
    <source>
        <tissue evidence="3">Testes</tissue>
    </source>
</reference>
<evidence type="ECO:0000256" key="1">
    <source>
        <dbReference type="SAM" id="MobiDB-lite"/>
    </source>
</evidence>
<organism evidence="2 3">
    <name type="scientific">Saccoglossus kowalevskii</name>
    <name type="common">Acorn worm</name>
    <dbReference type="NCBI Taxonomy" id="10224"/>
    <lineage>
        <taxon>Eukaryota</taxon>
        <taxon>Metazoa</taxon>
        <taxon>Hemichordata</taxon>
        <taxon>Enteropneusta</taxon>
        <taxon>Harrimaniidae</taxon>
        <taxon>Saccoglossus</taxon>
    </lineage>
</organism>
<dbReference type="RefSeq" id="XP_002742042.1">
    <property type="nucleotide sequence ID" value="XM_002741996.2"/>
</dbReference>
<proteinExistence type="predicted"/>
<feature type="region of interest" description="Disordered" evidence="1">
    <location>
        <begin position="99"/>
        <end position="163"/>
    </location>
</feature>
<evidence type="ECO:0000313" key="2">
    <source>
        <dbReference type="Proteomes" id="UP000694865"/>
    </source>
</evidence>
<evidence type="ECO:0000313" key="3">
    <source>
        <dbReference type="RefSeq" id="XP_002742042.1"/>
    </source>
</evidence>
<feature type="compositionally biased region" description="Basic residues" evidence="1">
    <location>
        <begin position="115"/>
        <end position="129"/>
    </location>
</feature>